<dbReference type="EC" id="4.2.3.1" evidence="4"/>
<dbReference type="InterPro" id="IPR000634">
    <property type="entry name" value="Ser/Thr_deHydtase_PyrdxlP-BS"/>
</dbReference>
<evidence type="ECO:0000256" key="7">
    <source>
        <dbReference type="ARBA" id="ARBA00022898"/>
    </source>
</evidence>
<dbReference type="UniPathway" id="UPA00050">
    <property type="reaction ID" value="UER00065"/>
</dbReference>
<evidence type="ECO:0000259" key="10">
    <source>
        <dbReference type="Pfam" id="PF14821"/>
    </source>
</evidence>
<evidence type="ECO:0000256" key="1">
    <source>
        <dbReference type="ARBA" id="ARBA00001933"/>
    </source>
</evidence>
<evidence type="ECO:0000256" key="8">
    <source>
        <dbReference type="ARBA" id="ARBA00023239"/>
    </source>
</evidence>
<feature type="domain" description="Threonine synthase N-terminal" evidence="10">
    <location>
        <begin position="2"/>
        <end position="78"/>
    </location>
</feature>
<feature type="domain" description="Tryptophan synthase beta chain-like PALP" evidence="9">
    <location>
        <begin position="87"/>
        <end position="349"/>
    </location>
</feature>
<dbReference type="Pfam" id="PF24857">
    <property type="entry name" value="THR4_C"/>
    <property type="match status" value="1"/>
</dbReference>
<proteinExistence type="inferred from homology"/>
<dbReference type="Pfam" id="PF00291">
    <property type="entry name" value="PALP"/>
    <property type="match status" value="1"/>
</dbReference>
<dbReference type="SUPFAM" id="SSF53686">
    <property type="entry name" value="Tryptophan synthase beta subunit-like PLP-dependent enzymes"/>
    <property type="match status" value="1"/>
</dbReference>
<organism evidence="11">
    <name type="scientific">freshwater metagenome</name>
    <dbReference type="NCBI Taxonomy" id="449393"/>
    <lineage>
        <taxon>unclassified sequences</taxon>
        <taxon>metagenomes</taxon>
        <taxon>ecological metagenomes</taxon>
    </lineage>
</organism>
<protein>
    <recommendedName>
        <fullName evidence="4">threonine synthase</fullName>
        <ecNumber evidence="4">4.2.3.1</ecNumber>
    </recommendedName>
</protein>
<dbReference type="PANTHER" id="PTHR42690">
    <property type="entry name" value="THREONINE SYNTHASE FAMILY MEMBER"/>
    <property type="match status" value="1"/>
</dbReference>
<keyword evidence="6" id="KW-0791">Threonine biosynthesis</keyword>
<accession>A0A6J6PYL6</accession>
<dbReference type="AlphaFoldDB" id="A0A6J6PYL6"/>
<name>A0A6J6PYL6_9ZZZZ</name>
<dbReference type="InterPro" id="IPR004450">
    <property type="entry name" value="Thr_synthase-like"/>
</dbReference>
<evidence type="ECO:0000256" key="6">
    <source>
        <dbReference type="ARBA" id="ARBA00022697"/>
    </source>
</evidence>
<comment type="cofactor">
    <cofactor evidence="1">
        <name>pyridoxal 5'-phosphate</name>
        <dbReference type="ChEBI" id="CHEBI:597326"/>
    </cofactor>
</comment>
<reference evidence="11" key="1">
    <citation type="submission" date="2020-05" db="EMBL/GenBank/DDBJ databases">
        <authorList>
            <person name="Chiriac C."/>
            <person name="Salcher M."/>
            <person name="Ghai R."/>
            <person name="Kavagutti S V."/>
        </authorList>
    </citation>
    <scope>NUCLEOTIDE SEQUENCE</scope>
</reference>
<dbReference type="Gene3D" id="3.40.50.1100">
    <property type="match status" value="2"/>
</dbReference>
<dbReference type="EMBL" id="CAEZXS010000107">
    <property type="protein sequence ID" value="CAB4701578.1"/>
    <property type="molecule type" value="Genomic_DNA"/>
</dbReference>
<comment type="similarity">
    <text evidence="3">Belongs to the threonine synthase family.</text>
</comment>
<dbReference type="InterPro" id="IPR036052">
    <property type="entry name" value="TrpB-like_PALP_sf"/>
</dbReference>
<dbReference type="PROSITE" id="PS00165">
    <property type="entry name" value="DEHYDRATASE_SER_THR"/>
    <property type="match status" value="1"/>
</dbReference>
<dbReference type="GO" id="GO:0009088">
    <property type="term" value="P:threonine biosynthetic process"/>
    <property type="evidence" value="ECO:0007669"/>
    <property type="project" value="UniProtKB-UniPathway"/>
</dbReference>
<dbReference type="NCBIfam" id="TIGR00260">
    <property type="entry name" value="thrC"/>
    <property type="match status" value="1"/>
</dbReference>
<dbReference type="Gene3D" id="3.90.1380.10">
    <property type="entry name" value="Threonine synthase, N-terminal domain"/>
    <property type="match status" value="1"/>
</dbReference>
<evidence type="ECO:0000256" key="3">
    <source>
        <dbReference type="ARBA" id="ARBA00005517"/>
    </source>
</evidence>
<keyword evidence="7" id="KW-0663">Pyridoxal phosphate</keyword>
<sequence length="486" mass="52415">MKYVSTRGSAPELGFADALLAGLALDGGLYLPEFWPALPELEQLRGRSYSEIAVEVMWPFVQGDIPRDVFESIVHDSYASFAAEQVCPLVPLGTTASGADLFLLELFHGPTLAFKDVALQLVGRLFDYVLTQRDERICILGATSGDTGSAAIDAVRDRERIDICILFPEGRVSDVQRRQMTTVTASNVHAVAVEGTFDDCQDLVKAAFGDTTFRDEVHLGAVNSINWARVMAQIVYYVVAYLEATDSSEAGDESLGAKSVAQAGEVTFCVPTGNFGNILAGWAAKQMGLPIDRLVVASNRNDILTRFFTTGQMEIQGVVPTSSPSMDIQVSSNLERLLFEVLDRDGQAVAEFMAAFRADGSVSVPAEILDKLRAEFDAGSVDDESAATTIQSVHQRTALVLDPHSAVAVALAEQLGGEESVPVVALATAHPAKFPDAVQAALGFRPELPAHLTDLFDRVERIEHVQNTLEAVEALVRSQLTSSQRP</sequence>
<dbReference type="InterPro" id="IPR001926">
    <property type="entry name" value="TrpB-like_PALP"/>
</dbReference>
<comment type="pathway">
    <text evidence="2">Amino-acid biosynthesis; L-threonine biosynthesis; L-threonine from L-aspartate: step 5/5.</text>
</comment>
<dbReference type="PANTHER" id="PTHR42690:SF1">
    <property type="entry name" value="THREONINE SYNTHASE-LIKE 2"/>
    <property type="match status" value="1"/>
</dbReference>
<dbReference type="InterPro" id="IPR037158">
    <property type="entry name" value="Thr_synth_N_sf"/>
</dbReference>
<evidence type="ECO:0000256" key="5">
    <source>
        <dbReference type="ARBA" id="ARBA00022605"/>
    </source>
</evidence>
<gene>
    <name evidence="11" type="ORF">UFOPK2582_00967</name>
</gene>
<dbReference type="CDD" id="cd01560">
    <property type="entry name" value="Thr-synth_2"/>
    <property type="match status" value="1"/>
</dbReference>
<dbReference type="InterPro" id="IPR051166">
    <property type="entry name" value="Threonine_Synthase"/>
</dbReference>
<dbReference type="GO" id="GO:0030170">
    <property type="term" value="F:pyridoxal phosphate binding"/>
    <property type="evidence" value="ECO:0007669"/>
    <property type="project" value="InterPro"/>
</dbReference>
<keyword evidence="8" id="KW-0456">Lyase</keyword>
<evidence type="ECO:0000256" key="4">
    <source>
        <dbReference type="ARBA" id="ARBA00013028"/>
    </source>
</evidence>
<dbReference type="InterPro" id="IPR029144">
    <property type="entry name" value="Thr_synth_N"/>
</dbReference>
<evidence type="ECO:0000256" key="2">
    <source>
        <dbReference type="ARBA" id="ARBA00004979"/>
    </source>
</evidence>
<evidence type="ECO:0000259" key="9">
    <source>
        <dbReference type="Pfam" id="PF00291"/>
    </source>
</evidence>
<dbReference type="Pfam" id="PF14821">
    <property type="entry name" value="Thr_synth_N"/>
    <property type="match status" value="1"/>
</dbReference>
<evidence type="ECO:0000313" key="11">
    <source>
        <dbReference type="EMBL" id="CAB4701578.1"/>
    </source>
</evidence>
<dbReference type="GO" id="GO:0004795">
    <property type="term" value="F:threonine synthase activity"/>
    <property type="evidence" value="ECO:0007669"/>
    <property type="project" value="UniProtKB-EC"/>
</dbReference>
<keyword evidence="5" id="KW-0028">Amino-acid biosynthesis</keyword>